<keyword evidence="4" id="KW-0472">Membrane</keyword>
<dbReference type="InterPro" id="IPR029044">
    <property type="entry name" value="Nucleotide-diphossugar_trans"/>
</dbReference>
<comment type="caution">
    <text evidence="5">The sequence shown here is derived from an EMBL/GenBank/DDBJ whole genome shotgun (WGS) entry which is preliminary data.</text>
</comment>
<dbReference type="RefSeq" id="WP_123792041.1">
    <property type="nucleotide sequence ID" value="NZ_RKQK01000001.1"/>
</dbReference>
<protein>
    <submittedName>
        <fullName evidence="5">Glycosyl transferase family 2</fullName>
    </submittedName>
</protein>
<dbReference type="Proteomes" id="UP000269689">
    <property type="component" value="Unassembled WGS sequence"/>
</dbReference>
<dbReference type="Gene3D" id="3.90.550.10">
    <property type="entry name" value="Spore Coat Polysaccharide Biosynthesis Protein SpsA, Chain A"/>
    <property type="match status" value="1"/>
</dbReference>
<keyword evidence="2" id="KW-0328">Glycosyltransferase</keyword>
<organism evidence="5 6">
    <name type="scientific">Pacificibacter maritimus</name>
    <dbReference type="NCBI Taxonomy" id="762213"/>
    <lineage>
        <taxon>Bacteria</taxon>
        <taxon>Pseudomonadati</taxon>
        <taxon>Pseudomonadota</taxon>
        <taxon>Alphaproteobacteria</taxon>
        <taxon>Rhodobacterales</taxon>
        <taxon>Roseobacteraceae</taxon>
        <taxon>Pacificibacter</taxon>
    </lineage>
</organism>
<dbReference type="CDD" id="cd00761">
    <property type="entry name" value="Glyco_tranf_GTA_type"/>
    <property type="match status" value="1"/>
</dbReference>
<keyword evidence="4" id="KW-0812">Transmembrane</keyword>
<dbReference type="OrthoDB" id="6116224at2"/>
<evidence type="ECO:0000313" key="6">
    <source>
        <dbReference type="Proteomes" id="UP000269689"/>
    </source>
</evidence>
<gene>
    <name evidence="5" type="ORF">EDD53_0996</name>
</gene>
<evidence type="ECO:0000256" key="4">
    <source>
        <dbReference type="SAM" id="Phobius"/>
    </source>
</evidence>
<keyword evidence="3 5" id="KW-0808">Transferase</keyword>
<dbReference type="SUPFAM" id="SSF53448">
    <property type="entry name" value="Nucleotide-diphospho-sugar transferases"/>
    <property type="match status" value="1"/>
</dbReference>
<dbReference type="AlphaFoldDB" id="A0A3N4UT33"/>
<comment type="similarity">
    <text evidence="1">Belongs to the glycosyltransferase 2 family.</text>
</comment>
<dbReference type="Pfam" id="PF13641">
    <property type="entry name" value="Glyco_tranf_2_3"/>
    <property type="match status" value="1"/>
</dbReference>
<dbReference type="PANTHER" id="PTHR43179">
    <property type="entry name" value="RHAMNOSYLTRANSFERASE WBBL"/>
    <property type="match status" value="1"/>
</dbReference>
<sequence>MTNPTRIVIAAATFCRPQGLTRLLDAIEALDTTADVRVVICDNDAEDQAGMRVVADRAKDFRFPLECILAPQRGISHARNALFDYISKIEDCDFAALIDDDEWPDPQWLTAYETIARQTGADVTGGPVLSAFDSETVDPVVVGCEQFRRTKKPDGPVPVILSTENVFIKSSVLTLVERPWFDVDFGITGGEDADVFQRLKRAGASFAWADAAEVTELVPASRSTRAWAQKRNFRRGCNTAWRALRRPGKLKSLPRIVLLGLAGIVSFPVFWVLNIGKPIRQFDAKLRLWRAFGYFAGLAQIRIQDYKKVHGR</sequence>
<accession>A0A3N4UT33</accession>
<dbReference type="EMBL" id="RKQK01000001">
    <property type="protein sequence ID" value="RPE71865.1"/>
    <property type="molecule type" value="Genomic_DNA"/>
</dbReference>
<proteinExistence type="inferred from homology"/>
<name>A0A3N4UT33_9RHOB</name>
<dbReference type="GO" id="GO:0016757">
    <property type="term" value="F:glycosyltransferase activity"/>
    <property type="evidence" value="ECO:0007669"/>
    <property type="project" value="UniProtKB-KW"/>
</dbReference>
<evidence type="ECO:0000256" key="2">
    <source>
        <dbReference type="ARBA" id="ARBA00022676"/>
    </source>
</evidence>
<evidence type="ECO:0000313" key="5">
    <source>
        <dbReference type="EMBL" id="RPE71865.1"/>
    </source>
</evidence>
<feature type="transmembrane region" description="Helical" evidence="4">
    <location>
        <begin position="252"/>
        <end position="273"/>
    </location>
</feature>
<keyword evidence="4" id="KW-1133">Transmembrane helix</keyword>
<dbReference type="PANTHER" id="PTHR43179:SF12">
    <property type="entry name" value="GALACTOFURANOSYLTRANSFERASE GLFT2"/>
    <property type="match status" value="1"/>
</dbReference>
<evidence type="ECO:0000256" key="3">
    <source>
        <dbReference type="ARBA" id="ARBA00022679"/>
    </source>
</evidence>
<keyword evidence="6" id="KW-1185">Reference proteome</keyword>
<evidence type="ECO:0000256" key="1">
    <source>
        <dbReference type="ARBA" id="ARBA00006739"/>
    </source>
</evidence>
<reference evidence="5 6" key="1">
    <citation type="submission" date="2018-11" db="EMBL/GenBank/DDBJ databases">
        <title>Genomic Encyclopedia of Type Strains, Phase IV (KMG-IV): sequencing the most valuable type-strain genomes for metagenomic binning, comparative biology and taxonomic classification.</title>
        <authorList>
            <person name="Goeker M."/>
        </authorList>
    </citation>
    <scope>NUCLEOTIDE SEQUENCE [LARGE SCALE GENOMIC DNA]</scope>
    <source>
        <strain evidence="5 6">DSM 104731</strain>
    </source>
</reference>